<feature type="transmembrane region" description="Helical" evidence="4">
    <location>
        <begin position="139"/>
        <end position="170"/>
    </location>
</feature>
<evidence type="ECO:0000256" key="3">
    <source>
        <dbReference type="ARBA" id="ARBA00023136"/>
    </source>
</evidence>
<keyword evidence="4" id="KW-0187">Copper transport</keyword>
<dbReference type="GO" id="GO:0016020">
    <property type="term" value="C:membrane"/>
    <property type="evidence" value="ECO:0007669"/>
    <property type="project" value="UniProtKB-SubCell"/>
</dbReference>
<evidence type="ECO:0000256" key="2">
    <source>
        <dbReference type="ARBA" id="ARBA00022989"/>
    </source>
</evidence>
<evidence type="ECO:0000313" key="7">
    <source>
        <dbReference type="Proteomes" id="UP000594260"/>
    </source>
</evidence>
<dbReference type="GeneID" id="111254750"/>
<dbReference type="EnsemblMetazoa" id="XM_022815952">
    <property type="protein sequence ID" value="XP_022671687"/>
    <property type="gene ID" value="LOC111254750"/>
</dbReference>
<keyword evidence="1 4" id="KW-0812">Transmembrane</keyword>
<feature type="region of interest" description="Disordered" evidence="5">
    <location>
        <begin position="1"/>
        <end position="23"/>
    </location>
</feature>
<comment type="similarity">
    <text evidence="4">Belongs to the copper transporter (Ctr) (TC 1.A.56) family. SLC31A subfamily.</text>
</comment>
<dbReference type="Pfam" id="PF04145">
    <property type="entry name" value="Ctr"/>
    <property type="match status" value="1"/>
</dbReference>
<dbReference type="PANTHER" id="PTHR12483">
    <property type="entry name" value="SOLUTE CARRIER FAMILY 31 COPPER TRANSPORTERS"/>
    <property type="match status" value="1"/>
</dbReference>
<keyword evidence="2 4" id="KW-1133">Transmembrane helix</keyword>
<evidence type="ECO:0000256" key="4">
    <source>
        <dbReference type="RuleBase" id="RU367022"/>
    </source>
</evidence>
<dbReference type="InterPro" id="IPR007274">
    <property type="entry name" value="Cop_transporter"/>
</dbReference>
<dbReference type="EnsemblMetazoa" id="XM_022815943">
    <property type="protein sequence ID" value="XP_022671678"/>
    <property type="gene ID" value="LOC111254750"/>
</dbReference>
<keyword evidence="4" id="KW-0406">Ion transport</keyword>
<dbReference type="Proteomes" id="UP000594260">
    <property type="component" value="Unplaced"/>
</dbReference>
<evidence type="ECO:0000256" key="1">
    <source>
        <dbReference type="ARBA" id="ARBA00022692"/>
    </source>
</evidence>
<dbReference type="InParanoid" id="A0A7M7MEZ5"/>
<dbReference type="PANTHER" id="PTHR12483:SF115">
    <property type="entry name" value="COPPER TRANSPORT PROTEIN"/>
    <property type="match status" value="1"/>
</dbReference>
<feature type="transmembrane region" description="Helical" evidence="4">
    <location>
        <begin position="59"/>
        <end position="79"/>
    </location>
</feature>
<dbReference type="EnsemblMetazoa" id="XM_022815934">
    <property type="protein sequence ID" value="XP_022671669"/>
    <property type="gene ID" value="LOC111254750"/>
</dbReference>
<keyword evidence="4" id="KW-0813">Transport</keyword>
<keyword evidence="4" id="KW-0186">Copper</keyword>
<dbReference type="EnsemblMetazoa" id="XM_022815926">
    <property type="protein sequence ID" value="XP_022671661"/>
    <property type="gene ID" value="LOC111254750"/>
</dbReference>
<dbReference type="OMA" id="DITEYCH"/>
<reference evidence="6" key="1">
    <citation type="submission" date="2021-01" db="UniProtKB">
        <authorList>
            <consortium name="EnsemblMetazoa"/>
        </authorList>
    </citation>
    <scope>IDENTIFICATION</scope>
</reference>
<dbReference type="RefSeq" id="XP_022671661.1">
    <property type="nucleotide sequence ID" value="XM_022815926.1"/>
</dbReference>
<dbReference type="KEGG" id="vde:111254750"/>
<comment type="subcellular location">
    <subcellularLocation>
        <location evidence="4">Membrane</location>
        <topology evidence="4">Multi-pass membrane protein</topology>
    </subcellularLocation>
</comment>
<dbReference type="FunCoup" id="A0A7M7MEZ5">
    <property type="interactions" value="311"/>
</dbReference>
<keyword evidence="7" id="KW-1185">Reference proteome</keyword>
<organism evidence="6 7">
    <name type="scientific">Varroa destructor</name>
    <name type="common">Honeybee mite</name>
    <dbReference type="NCBI Taxonomy" id="109461"/>
    <lineage>
        <taxon>Eukaryota</taxon>
        <taxon>Metazoa</taxon>
        <taxon>Ecdysozoa</taxon>
        <taxon>Arthropoda</taxon>
        <taxon>Chelicerata</taxon>
        <taxon>Arachnida</taxon>
        <taxon>Acari</taxon>
        <taxon>Parasitiformes</taxon>
        <taxon>Mesostigmata</taxon>
        <taxon>Gamasina</taxon>
        <taxon>Dermanyssoidea</taxon>
        <taxon>Varroidae</taxon>
        <taxon>Varroa</taxon>
    </lineage>
</organism>
<evidence type="ECO:0000313" key="6">
    <source>
        <dbReference type="EnsemblMetazoa" id="XP_022671687"/>
    </source>
</evidence>
<dbReference type="RefSeq" id="XP_022671678.1">
    <property type="nucleotide sequence ID" value="XM_022815943.1"/>
</dbReference>
<dbReference type="AlphaFoldDB" id="A0A7M7MEZ5"/>
<name>A0A7M7MEZ5_VARDE</name>
<sequence length="187" mass="21054">MSDGNHSGHQGHGHFKSHNISGTGHQVPVHKTMIEMMQMTFQFGTKETLLFDFWEVDSTIGMILSCIAIFIMAFLYEGLKTLRTHLIHREHRSRYTVVRAENEMAGPTSAAPEGNIAIRSGMLGLTHIQQTGLYMVQVLLAYFLMLLFMAFNVWICLAIVWGAGLGYFVFGWYRASVSYSVDDHCSA</sequence>
<accession>A0A7M7MEZ5</accession>
<evidence type="ECO:0000256" key="5">
    <source>
        <dbReference type="SAM" id="MobiDB-lite"/>
    </source>
</evidence>
<dbReference type="OrthoDB" id="161814at2759"/>
<dbReference type="RefSeq" id="XP_022671669.1">
    <property type="nucleotide sequence ID" value="XM_022815934.1"/>
</dbReference>
<dbReference type="GO" id="GO:0005375">
    <property type="term" value="F:copper ion transmembrane transporter activity"/>
    <property type="evidence" value="ECO:0007669"/>
    <property type="project" value="UniProtKB-UniRule"/>
</dbReference>
<protein>
    <recommendedName>
        <fullName evidence="4">Copper transport protein</fullName>
    </recommendedName>
</protein>
<keyword evidence="3 4" id="KW-0472">Membrane</keyword>
<proteinExistence type="inferred from homology"/>
<dbReference type="RefSeq" id="XP_022671687.1">
    <property type="nucleotide sequence ID" value="XM_022815952.1"/>
</dbReference>